<dbReference type="SUPFAM" id="SSF54637">
    <property type="entry name" value="Thioesterase/thiol ester dehydrase-isomerase"/>
    <property type="match status" value="1"/>
</dbReference>
<evidence type="ECO:0000313" key="2">
    <source>
        <dbReference type="EMBL" id="EMD82732.1"/>
    </source>
</evidence>
<dbReference type="AlphaFoldDB" id="M2U3X4"/>
<accession>M2U3X4</accession>
<dbReference type="Gene3D" id="3.10.129.10">
    <property type="entry name" value="Hotdog Thioesterase"/>
    <property type="match status" value="1"/>
</dbReference>
<dbReference type="GO" id="GO:0016790">
    <property type="term" value="F:thiolester hydrolase activity"/>
    <property type="evidence" value="ECO:0007669"/>
    <property type="project" value="UniProtKB-ARBA"/>
</dbReference>
<dbReference type="RefSeq" id="WP_008601975.1">
    <property type="nucleotide sequence ID" value="NZ_AMRV01000005.1"/>
</dbReference>
<dbReference type="OrthoDB" id="5741080at2"/>
<feature type="domain" description="Thioesterase" evidence="1">
    <location>
        <begin position="60"/>
        <end position="133"/>
    </location>
</feature>
<protein>
    <recommendedName>
        <fullName evidence="1">Thioesterase domain-containing protein</fullName>
    </recommendedName>
</protein>
<keyword evidence="3" id="KW-1185">Reference proteome</keyword>
<dbReference type="Pfam" id="PF03061">
    <property type="entry name" value="4HBT"/>
    <property type="match status" value="1"/>
</dbReference>
<reference evidence="2 3" key="1">
    <citation type="journal article" date="2013" name="Genome Announc.">
        <title>Draft Genome Sequence of Strain JLT2015T, Belonging to the Family Sphingomonadaceae of the Alphaproteobacteria.</title>
        <authorList>
            <person name="Tang K."/>
            <person name="Liu K."/>
            <person name="Li S."/>
            <person name="Jiao N."/>
        </authorList>
    </citation>
    <scope>NUCLEOTIDE SEQUENCE [LARGE SCALE GENOMIC DNA]</scope>
    <source>
        <strain evidence="2 3">JLT2015</strain>
    </source>
</reference>
<organism evidence="2 3">
    <name type="scientific">Pacificimonas flava</name>
    <dbReference type="NCBI Taxonomy" id="1234595"/>
    <lineage>
        <taxon>Bacteria</taxon>
        <taxon>Pseudomonadati</taxon>
        <taxon>Pseudomonadota</taxon>
        <taxon>Alphaproteobacteria</taxon>
        <taxon>Sphingomonadales</taxon>
        <taxon>Sphingosinicellaceae</taxon>
        <taxon>Pacificimonas</taxon>
    </lineage>
</organism>
<dbReference type="Proteomes" id="UP000011717">
    <property type="component" value="Unassembled WGS sequence"/>
</dbReference>
<dbReference type="CDD" id="cd03443">
    <property type="entry name" value="PaaI_thioesterase"/>
    <property type="match status" value="1"/>
</dbReference>
<name>M2U3X4_9SPHN</name>
<gene>
    <name evidence="2" type="ORF">C725_1772</name>
</gene>
<sequence>MPPEPHIETEGPFAGWTRWHAQDQQRFSDLIGPMWLRTEADGRVLCRAPTERRHSNGQDYLHGGYLMAFIDQVMFGVARPSLTDHVAVTLTCNTEFVGAGEVGVPLDGTGEIVHETQKTIFVRGELMQQDRIICTFSGVLRKFPRRK</sequence>
<dbReference type="InterPro" id="IPR029069">
    <property type="entry name" value="HotDog_dom_sf"/>
</dbReference>
<evidence type="ECO:0000313" key="3">
    <source>
        <dbReference type="Proteomes" id="UP000011717"/>
    </source>
</evidence>
<dbReference type="InterPro" id="IPR006683">
    <property type="entry name" value="Thioestr_dom"/>
</dbReference>
<dbReference type="EMBL" id="AMRV01000005">
    <property type="protein sequence ID" value="EMD82732.1"/>
    <property type="molecule type" value="Genomic_DNA"/>
</dbReference>
<proteinExistence type="predicted"/>
<evidence type="ECO:0000259" key="1">
    <source>
        <dbReference type="Pfam" id="PF03061"/>
    </source>
</evidence>
<comment type="caution">
    <text evidence="2">The sequence shown here is derived from an EMBL/GenBank/DDBJ whole genome shotgun (WGS) entry which is preliminary data.</text>
</comment>